<dbReference type="InterPro" id="IPR011761">
    <property type="entry name" value="ATP-grasp"/>
</dbReference>
<feature type="domain" description="N-acetyltransferase" evidence="3">
    <location>
        <begin position="113"/>
        <end position="260"/>
    </location>
</feature>
<dbReference type="InterPro" id="IPR013651">
    <property type="entry name" value="ATP-grasp_RimK-type"/>
</dbReference>
<dbReference type="InterPro" id="IPR016181">
    <property type="entry name" value="Acyl_CoA_acyltransferase"/>
</dbReference>
<dbReference type="GO" id="GO:0009432">
    <property type="term" value="P:SOS response"/>
    <property type="evidence" value="ECO:0007669"/>
    <property type="project" value="TreeGrafter"/>
</dbReference>
<dbReference type="Pfam" id="PF08443">
    <property type="entry name" value="RimK"/>
    <property type="match status" value="1"/>
</dbReference>
<reference evidence="4" key="1">
    <citation type="submission" date="2020-07" db="EMBL/GenBank/DDBJ databases">
        <title>Severe corrosion of carbon steel in oil field produced water can be linked to methanogenic archaea containing a special type of NiFe hydrogenase.</title>
        <authorList>
            <person name="Lahme S."/>
            <person name="Mand J."/>
            <person name="Longwell J."/>
            <person name="Smith R."/>
            <person name="Enning D."/>
        </authorList>
    </citation>
    <scope>NUCLEOTIDE SEQUENCE</scope>
    <source>
        <strain evidence="4">MIC098Bin6</strain>
    </source>
</reference>
<dbReference type="SUPFAM" id="SSF55729">
    <property type="entry name" value="Acyl-CoA N-acyltransferases (Nat)"/>
    <property type="match status" value="1"/>
</dbReference>
<comment type="caution">
    <text evidence="4">The sequence shown here is derived from an EMBL/GenBank/DDBJ whole genome shotgun (WGS) entry which is preliminary data.</text>
</comment>
<dbReference type="PROSITE" id="PS51186">
    <property type="entry name" value="GNAT"/>
    <property type="match status" value="1"/>
</dbReference>
<dbReference type="GO" id="GO:0005524">
    <property type="term" value="F:ATP binding"/>
    <property type="evidence" value="ECO:0007669"/>
    <property type="project" value="UniProtKB-UniRule"/>
</dbReference>
<dbReference type="NCBIfam" id="TIGR03103">
    <property type="entry name" value="trio_acet_GNAT"/>
    <property type="match status" value="1"/>
</dbReference>
<keyword evidence="1" id="KW-0547">Nucleotide-binding</keyword>
<evidence type="ECO:0000259" key="3">
    <source>
        <dbReference type="PROSITE" id="PS51186"/>
    </source>
</evidence>
<dbReference type="Proteomes" id="UP000706172">
    <property type="component" value="Unassembled WGS sequence"/>
</dbReference>
<proteinExistence type="predicted"/>
<dbReference type="EMBL" id="JACCQK010000170">
    <property type="protein sequence ID" value="MBG0778996.1"/>
    <property type="molecule type" value="Genomic_DNA"/>
</dbReference>
<dbReference type="PANTHER" id="PTHR21621">
    <property type="entry name" value="RIBOSOMAL PROTEIN S6 MODIFICATION PROTEIN"/>
    <property type="match status" value="1"/>
</dbReference>
<dbReference type="GO" id="GO:0018169">
    <property type="term" value="F:ribosomal S6-glutamic acid ligase activity"/>
    <property type="evidence" value="ECO:0007669"/>
    <property type="project" value="TreeGrafter"/>
</dbReference>
<dbReference type="GO" id="GO:0046872">
    <property type="term" value="F:metal ion binding"/>
    <property type="evidence" value="ECO:0007669"/>
    <property type="project" value="InterPro"/>
</dbReference>
<dbReference type="AlphaFoldDB" id="A0A931G724"/>
<dbReference type="GO" id="GO:0016747">
    <property type="term" value="F:acyltransferase activity, transferring groups other than amino-acyl groups"/>
    <property type="evidence" value="ECO:0007669"/>
    <property type="project" value="InterPro"/>
</dbReference>
<organism evidence="4 5">
    <name type="scientific">Desulfotignum balticum</name>
    <dbReference type="NCBI Taxonomy" id="115781"/>
    <lineage>
        <taxon>Bacteria</taxon>
        <taxon>Pseudomonadati</taxon>
        <taxon>Thermodesulfobacteriota</taxon>
        <taxon>Desulfobacteria</taxon>
        <taxon>Desulfobacterales</taxon>
        <taxon>Desulfobacteraceae</taxon>
        <taxon>Desulfotignum</taxon>
    </lineage>
</organism>
<gene>
    <name evidence="4" type="primary">ngg</name>
    <name evidence="4" type="ORF">H0S81_03625</name>
</gene>
<feature type="domain" description="ATP-grasp" evidence="2">
    <location>
        <begin position="331"/>
        <end position="574"/>
    </location>
</feature>
<dbReference type="PANTHER" id="PTHR21621:SF0">
    <property type="entry name" value="BETA-CITRYLGLUTAMATE SYNTHASE B-RELATED"/>
    <property type="match status" value="1"/>
</dbReference>
<protein>
    <submittedName>
        <fullName evidence="4">N-acetylglutaminylglutamine synthetase</fullName>
    </submittedName>
</protein>
<dbReference type="Pfam" id="PF00583">
    <property type="entry name" value="Acetyltransf_1"/>
    <property type="match status" value="1"/>
</dbReference>
<keyword evidence="1" id="KW-0067">ATP-binding</keyword>
<dbReference type="InterPro" id="IPR017534">
    <property type="entry name" value="GNAT-acetyltransferase"/>
</dbReference>
<name>A0A931G724_9BACT</name>
<dbReference type="InterPro" id="IPR000182">
    <property type="entry name" value="GNAT_dom"/>
</dbReference>
<dbReference type="GO" id="GO:0005737">
    <property type="term" value="C:cytoplasm"/>
    <property type="evidence" value="ECO:0007669"/>
    <property type="project" value="TreeGrafter"/>
</dbReference>
<evidence type="ECO:0000256" key="1">
    <source>
        <dbReference type="PROSITE-ProRule" id="PRU00409"/>
    </source>
</evidence>
<dbReference type="PROSITE" id="PS50975">
    <property type="entry name" value="ATP_GRASP"/>
    <property type="match status" value="1"/>
</dbReference>
<dbReference type="SUPFAM" id="SSF56059">
    <property type="entry name" value="Glutathione synthetase ATP-binding domain-like"/>
    <property type="match status" value="1"/>
</dbReference>
<evidence type="ECO:0000313" key="5">
    <source>
        <dbReference type="Proteomes" id="UP000706172"/>
    </source>
</evidence>
<dbReference type="Gene3D" id="3.30.470.20">
    <property type="entry name" value="ATP-grasp fold, B domain"/>
    <property type="match status" value="2"/>
</dbReference>
<evidence type="ECO:0000259" key="2">
    <source>
        <dbReference type="PROSITE" id="PS50975"/>
    </source>
</evidence>
<accession>A0A931G724</accession>
<dbReference type="Gene3D" id="3.40.630.30">
    <property type="match status" value="1"/>
</dbReference>
<sequence length="579" mass="65064">MGKSNHRLERGFGQSLRNWEKLRGPATKGMISDAFVEMGWGRLVFGHTFDDNERIVETMTQYGYDRRDIAMYIIDPHVVVSLAPDKLFLDPSHTFRLWSYDYTMDSRTRNPFVIQRVSTRREAREINRIYGACHMKGADPDFILDKRANKLRTYMIARDLTHDRVIGTVTGVDHVAAFNDPEKGASLWSLAVDPQSDFPGVGSSLVRHLCEHYFTRGRAFVDISVMHDNKKAIALYEKLGCQRIPVFCIKRKNPINQDLYTASQKYPGLNPYARLLVDEARKRGIRIDIVDEDFGLFTLTLGSKTISCRESLSDLTTAVAMTKCDDKRLTRKLLAKNDIRVPAQIMYTNLETAVSFMEKYQAVVVKPARGEQGEGISVGLTDPRDLKTAIEKAQNACPDVILEELAPGQDLRVIVINYEVVAAAVRRPPVIRGTGTHTMKDLIETYNRRRMAATGGESRIPMDGETRRCLAEQGMDPDTVLDKDKEVTVRKTANLHTGGTIHDVTDELHPELSAAAVAAARCLEIPVTGLDFIVPDVQGPNYVIIEANERPGLANHEPQPTAQRFIDLLFPETAVKHKE</sequence>
<dbReference type="Gene3D" id="3.30.1490.20">
    <property type="entry name" value="ATP-grasp fold, A domain"/>
    <property type="match status" value="1"/>
</dbReference>
<dbReference type="InterPro" id="IPR013815">
    <property type="entry name" value="ATP_grasp_subdomain_1"/>
</dbReference>
<evidence type="ECO:0000313" key="4">
    <source>
        <dbReference type="EMBL" id="MBG0778996.1"/>
    </source>
</evidence>